<gene>
    <name evidence="1" type="ORF">OG517_00950</name>
</gene>
<sequence>MKSIDVNRVLGAATALYSVAIMVRPEWLAKPCDLPLESDGRPPRQAGLLIRAIGARDTAIGVAMTVASSESARRSAAWCRVATDTADAALFGTLLESKQARWKVAGFALSWAALCALSLRSIRS</sequence>
<keyword evidence="2" id="KW-1185">Reference proteome</keyword>
<protein>
    <recommendedName>
        <fullName evidence="3">DUF4267 domain-containing protein</fullName>
    </recommendedName>
</protein>
<reference evidence="1" key="1">
    <citation type="submission" date="2022-10" db="EMBL/GenBank/DDBJ databases">
        <title>The complete genomes of actinobacterial strains from the NBC collection.</title>
        <authorList>
            <person name="Joergensen T.S."/>
            <person name="Alvarez Arevalo M."/>
            <person name="Sterndorff E.B."/>
            <person name="Faurdal D."/>
            <person name="Vuksanovic O."/>
            <person name="Mourched A.-S."/>
            <person name="Charusanti P."/>
            <person name="Shaw S."/>
            <person name="Blin K."/>
            <person name="Weber T."/>
        </authorList>
    </citation>
    <scope>NUCLEOTIDE SEQUENCE</scope>
    <source>
        <strain evidence="1">NBC_00248</strain>
    </source>
</reference>
<organism evidence="1 2">
    <name type="scientific">Streptomyces virginiae</name>
    <name type="common">Streptomyces cinnamonensis</name>
    <dbReference type="NCBI Taxonomy" id="1961"/>
    <lineage>
        <taxon>Bacteria</taxon>
        <taxon>Bacillati</taxon>
        <taxon>Actinomycetota</taxon>
        <taxon>Actinomycetes</taxon>
        <taxon>Kitasatosporales</taxon>
        <taxon>Streptomycetaceae</taxon>
        <taxon>Streptomyces</taxon>
    </lineage>
</organism>
<evidence type="ECO:0008006" key="3">
    <source>
        <dbReference type="Google" id="ProtNLM"/>
    </source>
</evidence>
<dbReference type="Proteomes" id="UP001432039">
    <property type="component" value="Chromosome"/>
</dbReference>
<evidence type="ECO:0000313" key="2">
    <source>
        <dbReference type="Proteomes" id="UP001432039"/>
    </source>
</evidence>
<proteinExistence type="predicted"/>
<accession>A0ABZ1T2P7</accession>
<dbReference type="EMBL" id="CP108090">
    <property type="protein sequence ID" value="WUQ10135.1"/>
    <property type="molecule type" value="Genomic_DNA"/>
</dbReference>
<dbReference type="RefSeq" id="WP_328959697.1">
    <property type="nucleotide sequence ID" value="NZ_CP108090.1"/>
</dbReference>
<dbReference type="Pfam" id="PF14087">
    <property type="entry name" value="DUF4267"/>
    <property type="match status" value="1"/>
</dbReference>
<name>A0ABZ1T2P7_STRVG</name>
<evidence type="ECO:0000313" key="1">
    <source>
        <dbReference type="EMBL" id="WUQ10135.1"/>
    </source>
</evidence>
<dbReference type="InterPro" id="IPR025363">
    <property type="entry name" value="DUF4267"/>
</dbReference>